<comment type="caution">
    <text evidence="1">The sequence shown here is derived from an EMBL/GenBank/DDBJ whole genome shotgun (WGS) entry which is preliminary data.</text>
</comment>
<name>A0A7J4GSF1_9ARCH</name>
<gene>
    <name evidence="1" type="ORF">EYQ70_03525</name>
</gene>
<dbReference type="EMBL" id="DUCX01000056">
    <property type="protein sequence ID" value="HIF37458.1"/>
    <property type="molecule type" value="Genomic_DNA"/>
</dbReference>
<protein>
    <submittedName>
        <fullName evidence="1">Uncharacterized protein</fullName>
    </submittedName>
</protein>
<accession>A0A7J4GSF1</accession>
<proteinExistence type="predicted"/>
<evidence type="ECO:0000313" key="2">
    <source>
        <dbReference type="Proteomes" id="UP000585802"/>
    </source>
</evidence>
<sequence>MKKRRTRLRGTKTAAKSEQKKLISRINELKENPKLLLPKTTPGTQADDLYSRVLKELELAKDRYENPPGFFSKIVGTKVKDPLAKAYGASLTILDSGAPIMAIARFPHGEVNYVMRGYGISKEKLIGIQNHHHRLWSRFAHLDYVKKYKFFIYVLENGLVCTGNSPKYPQVLWDEACNNLKIKKGGDELLGIKIKCKSLGNLATLPPRKVSKSKDNSYSYFLRHQIAFEQDLDFEVSASTFLSEIIKEIPDELFNDYRKGIVSDSDLWNSIINYQKEKVKSLDDNYFIISNNVLTAKELIGKISSNKIDQAIVEDILGEDIGSIILDNFTLSNFTEYTWGSAGSHIVSRINSGKLDDYNGENSLELLRELYNNIVKESLTSDYPRFRSLSEPLKLLDDTVRMLKSGVKNDAIKLIETSSSNNNMTKSVSWAILICLNATSSRAWKYSKEEQSLGKTLKSSVQELIDSPPSDYLGILEDISARIGLGNKLEVI</sequence>
<dbReference type="AlphaFoldDB" id="A0A7J4GSF1"/>
<dbReference type="Proteomes" id="UP000585802">
    <property type="component" value="Unassembled WGS sequence"/>
</dbReference>
<evidence type="ECO:0000313" key="1">
    <source>
        <dbReference type="EMBL" id="HIF37458.1"/>
    </source>
</evidence>
<reference evidence="2" key="1">
    <citation type="journal article" date="2019" name="bioRxiv">
        <title>Genome diversification in globally distributed novel marine Proteobacteria is linked to environmental adaptation.</title>
        <authorList>
            <person name="Zhou Z."/>
            <person name="Tran P.Q."/>
            <person name="Kieft K."/>
            <person name="Anantharaman K."/>
        </authorList>
    </citation>
    <scope>NUCLEOTIDE SEQUENCE [LARGE SCALE GENOMIC DNA]</scope>
</reference>
<organism evidence="1 2">
    <name type="scientific">Marine Group III euryarchaeote</name>
    <dbReference type="NCBI Taxonomy" id="2173149"/>
    <lineage>
        <taxon>Archaea</taxon>
        <taxon>Methanobacteriati</taxon>
        <taxon>Thermoplasmatota</taxon>
        <taxon>Thermoplasmata</taxon>
        <taxon>Candidatus Thermoprofundales</taxon>
    </lineage>
</organism>